<comment type="caution">
    <text evidence="6">The sequence shown here is derived from an EMBL/GenBank/DDBJ whole genome shotgun (WGS) entry which is preliminary data.</text>
</comment>
<evidence type="ECO:0000256" key="1">
    <source>
        <dbReference type="ARBA" id="ARBA00022723"/>
    </source>
</evidence>
<evidence type="ECO:0000256" key="3">
    <source>
        <dbReference type="ARBA" id="ARBA00022833"/>
    </source>
</evidence>
<evidence type="ECO:0000313" key="6">
    <source>
        <dbReference type="EMBL" id="KAG6483095.1"/>
    </source>
</evidence>
<dbReference type="Proteomes" id="UP000734854">
    <property type="component" value="Unassembled WGS sequence"/>
</dbReference>
<dbReference type="CDD" id="cd16649">
    <property type="entry name" value="mRING-HC-C3HC5_CGRF1-like"/>
    <property type="match status" value="1"/>
</dbReference>
<dbReference type="InterPro" id="IPR013083">
    <property type="entry name" value="Znf_RING/FYVE/PHD"/>
</dbReference>
<reference evidence="6 7" key="1">
    <citation type="submission" date="2020-08" db="EMBL/GenBank/DDBJ databases">
        <title>Plant Genome Project.</title>
        <authorList>
            <person name="Zhang R.-G."/>
        </authorList>
    </citation>
    <scope>NUCLEOTIDE SEQUENCE [LARGE SCALE GENOMIC DNA]</scope>
    <source>
        <tissue evidence="6">Rhizome</tissue>
    </source>
</reference>
<gene>
    <name evidence="6" type="ORF">ZIOFF_059735</name>
</gene>
<keyword evidence="2 4" id="KW-0863">Zinc-finger</keyword>
<dbReference type="InterPro" id="IPR001841">
    <property type="entry name" value="Znf_RING"/>
</dbReference>
<feature type="domain" description="RING-type" evidence="5">
    <location>
        <begin position="266"/>
        <end position="301"/>
    </location>
</feature>
<organism evidence="6 7">
    <name type="scientific">Zingiber officinale</name>
    <name type="common">Ginger</name>
    <name type="synonym">Amomum zingiber</name>
    <dbReference type="NCBI Taxonomy" id="94328"/>
    <lineage>
        <taxon>Eukaryota</taxon>
        <taxon>Viridiplantae</taxon>
        <taxon>Streptophyta</taxon>
        <taxon>Embryophyta</taxon>
        <taxon>Tracheophyta</taxon>
        <taxon>Spermatophyta</taxon>
        <taxon>Magnoliopsida</taxon>
        <taxon>Liliopsida</taxon>
        <taxon>Zingiberales</taxon>
        <taxon>Zingiberaceae</taxon>
        <taxon>Zingiber</taxon>
    </lineage>
</organism>
<keyword evidence="1" id="KW-0479">Metal-binding</keyword>
<name>A0A8J5FFN5_ZINOF</name>
<accession>A0A8J5FFN5</accession>
<proteinExistence type="predicted"/>
<evidence type="ECO:0000256" key="2">
    <source>
        <dbReference type="ARBA" id="ARBA00022771"/>
    </source>
</evidence>
<protein>
    <recommendedName>
        <fullName evidence="5">RING-type domain-containing protein</fullName>
    </recommendedName>
</protein>
<dbReference type="GO" id="GO:0008270">
    <property type="term" value="F:zinc ion binding"/>
    <property type="evidence" value="ECO:0007669"/>
    <property type="project" value="UniProtKB-KW"/>
</dbReference>
<dbReference type="AlphaFoldDB" id="A0A8J5FFN5"/>
<dbReference type="PANTHER" id="PTHR42647:SF22">
    <property type="entry name" value="BOI-RELATED E3 UBIQUITIN-PROTEIN LIGASE 2-RELATED"/>
    <property type="match status" value="1"/>
</dbReference>
<evidence type="ECO:0000256" key="4">
    <source>
        <dbReference type="PROSITE-ProRule" id="PRU00175"/>
    </source>
</evidence>
<keyword evidence="3" id="KW-0862">Zinc</keyword>
<dbReference type="GO" id="GO:0004842">
    <property type="term" value="F:ubiquitin-protein transferase activity"/>
    <property type="evidence" value="ECO:0007669"/>
    <property type="project" value="TreeGrafter"/>
</dbReference>
<dbReference type="PANTHER" id="PTHR42647">
    <property type="entry name" value="SBP (S-RIBONUCLEASE BINDING PROTEIN) FAMILY PROTEIN"/>
    <property type="match status" value="1"/>
</dbReference>
<dbReference type="PROSITE" id="PS50089">
    <property type="entry name" value="ZF_RING_2"/>
    <property type="match status" value="1"/>
</dbReference>
<dbReference type="EMBL" id="JACMSC010000016">
    <property type="protein sequence ID" value="KAG6483095.1"/>
    <property type="molecule type" value="Genomic_DNA"/>
</dbReference>
<evidence type="ECO:0000259" key="5">
    <source>
        <dbReference type="PROSITE" id="PS50089"/>
    </source>
</evidence>
<evidence type="ECO:0000313" key="7">
    <source>
        <dbReference type="Proteomes" id="UP000734854"/>
    </source>
</evidence>
<keyword evidence="7" id="KW-1185">Reference proteome</keyword>
<dbReference type="Gene3D" id="3.30.40.10">
    <property type="entry name" value="Zinc/RING finger domain, C3HC4 (zinc finger)"/>
    <property type="match status" value="1"/>
</dbReference>
<dbReference type="Pfam" id="PF13920">
    <property type="entry name" value="zf-C3HC4_3"/>
    <property type="match status" value="1"/>
</dbReference>
<sequence>MRRSRGFRLIPRALAEHLRVGSQPSRHWWSFRPRDAHEVAMTWKGDSTIRVVMMDKISVALIPGPLPFLPTDGADAHFQSLCQPFEQQRQQEVLFTSPSTSALLPTSSYSIDQSLLVDMTISVASLMQTYQEEMNWYLQLQNERLVESLFEQRKRHVDSLLNNLQAKAAVLLKVKEDNLSIAIMRHQELCERLKKTEESKELWESIARQNAAQVSSLRRVLEQIQQPQFSSTNPDTAVGINSTSPMEIRKELKPAKDGDDKVIIQCRCCGAHNACQLLLPCRHLCTCKQCTDILASCPVCSSKIRGNVKVLF</sequence>